<reference evidence="5 6" key="1">
    <citation type="journal article" date="2017" name="Antonie Van Leeuwenhoek">
        <title>Rhizobium rhizosphaerae sp. nov., a novel species isolated from rice rhizosphere.</title>
        <authorList>
            <person name="Zhao J.J."/>
            <person name="Zhang J."/>
            <person name="Zhang R.J."/>
            <person name="Zhang C.W."/>
            <person name="Yin H.Q."/>
            <person name="Zhang X.X."/>
        </authorList>
    </citation>
    <scope>NUCLEOTIDE SEQUENCE [LARGE SCALE GENOMIC DNA]</scope>
    <source>
        <strain evidence="5 6">S18K6</strain>
    </source>
</reference>
<organism evidence="5 6">
    <name type="scientific">Paraglaciecola chathamensis S18K6</name>
    <dbReference type="NCBI Taxonomy" id="1127672"/>
    <lineage>
        <taxon>Bacteria</taxon>
        <taxon>Pseudomonadati</taxon>
        <taxon>Pseudomonadota</taxon>
        <taxon>Gammaproteobacteria</taxon>
        <taxon>Alteromonadales</taxon>
        <taxon>Alteromonadaceae</taxon>
        <taxon>Paraglaciecola</taxon>
    </lineage>
</organism>
<dbReference type="SUPFAM" id="SSF49785">
    <property type="entry name" value="Galactose-binding domain-like"/>
    <property type="match status" value="2"/>
</dbReference>
<evidence type="ECO:0000256" key="1">
    <source>
        <dbReference type="ARBA" id="ARBA00007401"/>
    </source>
</evidence>
<evidence type="ECO:0000256" key="3">
    <source>
        <dbReference type="ARBA" id="ARBA00022801"/>
    </source>
</evidence>
<dbReference type="NCBIfam" id="NF045579">
    <property type="entry name" value="rhamnoside_JR"/>
    <property type="match status" value="1"/>
</dbReference>
<comment type="caution">
    <text evidence="5">The sequence shown here is derived from an EMBL/GenBank/DDBJ whole genome shotgun (WGS) entry which is preliminary data.</text>
</comment>
<dbReference type="Pfam" id="PF02837">
    <property type="entry name" value="Glyco_hydro_2_N"/>
    <property type="match status" value="1"/>
</dbReference>
<dbReference type="Pfam" id="PF17132">
    <property type="entry name" value="Glyco_hydro_106"/>
    <property type="match status" value="1"/>
</dbReference>
<dbReference type="InterPro" id="IPR006104">
    <property type="entry name" value="Glyco_hydro_2_N"/>
</dbReference>
<dbReference type="EMBL" id="BAEM01000063">
    <property type="protein sequence ID" value="GAC12636.1"/>
    <property type="molecule type" value="Genomic_DNA"/>
</dbReference>
<proteinExistence type="inferred from homology"/>
<feature type="domain" description="Glycosyl hydrolases family 2 sugar binding" evidence="4">
    <location>
        <begin position="983"/>
        <end position="1083"/>
    </location>
</feature>
<dbReference type="Gene3D" id="2.60.120.260">
    <property type="entry name" value="Galactose-binding domain-like"/>
    <property type="match status" value="2"/>
</dbReference>
<evidence type="ECO:0000259" key="4">
    <source>
        <dbReference type="Pfam" id="PF02837"/>
    </source>
</evidence>
<accession>A0AAV3V772</accession>
<keyword evidence="2" id="KW-0732">Signal</keyword>
<dbReference type="PROSITE" id="PS51257">
    <property type="entry name" value="PROKAR_LIPOPROTEIN"/>
    <property type="match status" value="1"/>
</dbReference>
<evidence type="ECO:0000256" key="2">
    <source>
        <dbReference type="ARBA" id="ARBA00022729"/>
    </source>
</evidence>
<comment type="similarity">
    <text evidence="1">Belongs to the glycosyl hydrolase 2 family.</text>
</comment>
<sequence length="1148" mass="130133">MKLNNKILMLATFLTIGTLTGCENRQSTKTQSNIDSQAIPRAKEKTQYQTLVQNFQSPPSDSRPYTWYHVMNSNMSAAGITKDFESIAEAGIGGVLYFNLGRNISKGKVLFNSEKHIELIGHMASEAKRLGLTFGIHNADGWSSSGGPWNKPEHSMKQVTWGESVVTSDASNEGKISLRLDQPMTMLDYYHDIAVLAYPSLPTDIIDSQLRPIITASDPEFDVTVVNNTEVDNVSTIESKNGEPVWLQFSYEKPVTIRFASVDINWGKHIKYELQYSQDGTNFKKHTDMRVNRPGRVRWALDAAFEGVTAKYFRIVADKTLNIFEARLASTPRIGNFLGRTSATHTKYHDLPPIGNPKKAHIIDPRSIVDLTDKLSGDGHLTAELPEGDWTIMRFGFTAKGTTNIPPTDEGRGLEVDKFSRAAFKHHYSAYVTNVIDKVKEVAPGVMQYLEIDSYEVGGQNWTQGYARQFKQYKGYDLIPFLPLLAGKFVDSAETSEDITWDIRDFSNKLITENYYEYFTELAHQDGLKTYTEPYGHGPFNELDAGSKVDIPMGEFWLKRDIYMLASAISAGHIYNRNVISAEAFTATVDHNWKFNPAYAKFDGDKTWALGVNEFVFHRFVHQANTHVVPGMTMDKWGAHVDATQPWFKTAGKAWFEYLSRGQYILRQGHPVADVAWYIGEATPTGCPDRRQRESKHVPTYVNYDCLNTEKLNELRYQTGRYQLDHGLKYKILMLKNHDTLSLSSVKKIYEFAKQGGVIIGAPIQHLAGRNTTTVQQAQFEKMIQFIWAQPTTHLSINSASEWEKLYQQHGFDFDLRIKDTKDLFYTHRKTDTQDIYFVYNDSGKRKLFDASFEVSGKIPELWDAKTGRIKKIAAFDSGNSTTNLAFRLDPNESTFIVFNDDIANKATLSPLLVKDNDIEVLYDEQYEISFKVTNKQEQLADFNGQRIPASQTLSGSWHVVFDKDYGFGQNVTFEQLNNWKDSNNPEIRAYSGIATYRKSFIVNEDLLAEDQMVILDLGKVHDTAEVFINGSKAGTVWLSPFTLDVSDYLQSGDNHITVKVANSWNNRLITDEELIDSSGYWQQDGSHVPVMPSWYTNNEPLPNYGKKGHRRTFTTYKFVKAGDPLIDSGLLGPVTLSAQKYFKLPIK</sequence>
<evidence type="ECO:0000313" key="5">
    <source>
        <dbReference type="EMBL" id="GAC12636.1"/>
    </source>
</evidence>
<dbReference type="GO" id="GO:0005975">
    <property type="term" value="P:carbohydrate metabolic process"/>
    <property type="evidence" value="ECO:0007669"/>
    <property type="project" value="InterPro"/>
</dbReference>
<protein>
    <submittedName>
        <fullName evidence="5">Glycoside hydrolase family protein</fullName>
    </submittedName>
</protein>
<gene>
    <name evidence="5" type="ORF">GCHA_4719</name>
</gene>
<dbReference type="GO" id="GO:0004553">
    <property type="term" value="F:hydrolase activity, hydrolyzing O-glycosyl compounds"/>
    <property type="evidence" value="ECO:0007669"/>
    <property type="project" value="InterPro"/>
</dbReference>
<dbReference type="InterPro" id="IPR008979">
    <property type="entry name" value="Galactose-bd-like_sf"/>
</dbReference>
<keyword evidence="3 5" id="KW-0378">Hydrolase</keyword>
<dbReference type="PANTHER" id="PTHR43817:SF1">
    <property type="entry name" value="HYDROLASE, FAMILY 43, PUTATIVE (AFU_ORTHOLOGUE AFUA_3G01660)-RELATED"/>
    <property type="match status" value="1"/>
</dbReference>
<dbReference type="Proteomes" id="UP000006320">
    <property type="component" value="Unassembled WGS sequence"/>
</dbReference>
<name>A0AAV3V772_9ALTE</name>
<dbReference type="AlphaFoldDB" id="A0AAV3V772"/>
<dbReference type="RefSeq" id="WP_007992361.1">
    <property type="nucleotide sequence ID" value="NZ_BAEM01000063.1"/>
</dbReference>
<dbReference type="PANTHER" id="PTHR43817">
    <property type="entry name" value="GLYCOSYL HYDROLASE"/>
    <property type="match status" value="1"/>
</dbReference>
<evidence type="ECO:0000313" key="6">
    <source>
        <dbReference type="Proteomes" id="UP000006320"/>
    </source>
</evidence>